<dbReference type="EMBL" id="MN740184">
    <property type="protein sequence ID" value="QHT92419.1"/>
    <property type="molecule type" value="Genomic_DNA"/>
</dbReference>
<proteinExistence type="predicted"/>
<evidence type="ECO:0008006" key="2">
    <source>
        <dbReference type="Google" id="ProtNLM"/>
    </source>
</evidence>
<dbReference type="AlphaFoldDB" id="A0A6C0IHZ4"/>
<evidence type="ECO:0000313" key="1">
    <source>
        <dbReference type="EMBL" id="QHT92419.1"/>
    </source>
</evidence>
<accession>A0A6C0IHZ4</accession>
<sequence>MSFGFVISRHVNNKLSNFYWKECYTCIRKFYDCPILIIDDSSNKEFLTENIVLTNCTVIYDTANKGAGELLPYYYFHKLKPFETAVIIHDNVFIQAKIDFIHENDPIRFLWTFTKMYDVDVIHHIRDLCGSLTDSAELLSLFDKKDKWTGCYGVMSVIQWNFLNKIDIRHNFFEAMLKQKWHRNLRSGLERVLGLVAYCNEPAIKNTIFGDIHAYIKWGTTFNEYVTQDHRKYPIVKVWASR</sequence>
<organism evidence="1">
    <name type="scientific">viral metagenome</name>
    <dbReference type="NCBI Taxonomy" id="1070528"/>
    <lineage>
        <taxon>unclassified sequences</taxon>
        <taxon>metagenomes</taxon>
        <taxon>organismal metagenomes</taxon>
    </lineage>
</organism>
<protein>
    <recommendedName>
        <fullName evidence="2">Glycosyltransferase</fullName>
    </recommendedName>
</protein>
<reference evidence="1" key="1">
    <citation type="journal article" date="2020" name="Nature">
        <title>Giant virus diversity and host interactions through global metagenomics.</title>
        <authorList>
            <person name="Schulz F."/>
            <person name="Roux S."/>
            <person name="Paez-Espino D."/>
            <person name="Jungbluth S."/>
            <person name="Walsh D.A."/>
            <person name="Denef V.J."/>
            <person name="McMahon K.D."/>
            <person name="Konstantinidis K.T."/>
            <person name="Eloe-Fadrosh E.A."/>
            <person name="Kyrpides N.C."/>
            <person name="Woyke T."/>
        </authorList>
    </citation>
    <scope>NUCLEOTIDE SEQUENCE</scope>
    <source>
        <strain evidence="1">GVMAG-M-3300023184-88</strain>
    </source>
</reference>
<name>A0A6C0IHZ4_9ZZZZ</name>